<dbReference type="InterPro" id="IPR001451">
    <property type="entry name" value="Hexapep"/>
</dbReference>
<dbReference type="SUPFAM" id="SSF51161">
    <property type="entry name" value="Trimeric LpxA-like enzymes"/>
    <property type="match status" value="1"/>
</dbReference>
<dbReference type="Proteomes" id="UP000543030">
    <property type="component" value="Unassembled WGS sequence"/>
</dbReference>
<dbReference type="InterPro" id="IPR051159">
    <property type="entry name" value="Hexapeptide_acetyltransf"/>
</dbReference>
<keyword evidence="3" id="KW-0472">Membrane</keyword>
<evidence type="ECO:0000256" key="3">
    <source>
        <dbReference type="SAM" id="Phobius"/>
    </source>
</evidence>
<keyword evidence="3" id="KW-1133">Transmembrane helix</keyword>
<dbReference type="PANTHER" id="PTHR23416:SF23">
    <property type="entry name" value="ACETYLTRANSFERASE C18B11.09C-RELATED"/>
    <property type="match status" value="1"/>
</dbReference>
<organism evidence="4 5">
    <name type="scientific">Silvimonas terrae</name>
    <dbReference type="NCBI Taxonomy" id="300266"/>
    <lineage>
        <taxon>Bacteria</taxon>
        <taxon>Pseudomonadati</taxon>
        <taxon>Pseudomonadota</taxon>
        <taxon>Betaproteobacteria</taxon>
        <taxon>Neisseriales</taxon>
        <taxon>Chitinibacteraceae</taxon>
        <taxon>Silvimonas</taxon>
    </lineage>
</organism>
<dbReference type="InterPro" id="IPR011004">
    <property type="entry name" value="Trimer_LpxA-like_sf"/>
</dbReference>
<dbReference type="EMBL" id="JACHHN010000006">
    <property type="protein sequence ID" value="MBB5192471.1"/>
    <property type="molecule type" value="Genomic_DNA"/>
</dbReference>
<proteinExistence type="inferred from homology"/>
<keyword evidence="3" id="KW-0812">Transmembrane</keyword>
<protein>
    <submittedName>
        <fullName evidence="4">Acetyltransferase-like isoleucine patch superfamily enzyme</fullName>
    </submittedName>
</protein>
<sequence>MKYLAFLKEKIKSYSFKDLLFLETESLVFGILTHVPTTFGVILRAIALKAFAQRCGGFAWLQQRATFVHMDRITFGKNFGVNTGAYINGVGGIEFGDYVLIGNNVTISSGMHPIDNVNIPVFSRPAVPKKIVIEDDVWIGAGAIIMPGVRLRKGTIIGANAVVTGDTEEYAVMAGAPARLLRLRNKHV</sequence>
<evidence type="ECO:0000313" key="5">
    <source>
        <dbReference type="Proteomes" id="UP000543030"/>
    </source>
</evidence>
<keyword evidence="2 4" id="KW-0808">Transferase</keyword>
<accession>A0A840RJY6</accession>
<dbReference type="PANTHER" id="PTHR23416">
    <property type="entry name" value="SIALIC ACID SYNTHASE-RELATED"/>
    <property type="match status" value="1"/>
</dbReference>
<gene>
    <name evidence="4" type="ORF">HNQ50_003212</name>
</gene>
<comment type="caution">
    <text evidence="4">The sequence shown here is derived from an EMBL/GenBank/DDBJ whole genome shotgun (WGS) entry which is preliminary data.</text>
</comment>
<evidence type="ECO:0000313" key="4">
    <source>
        <dbReference type="EMBL" id="MBB5192471.1"/>
    </source>
</evidence>
<dbReference type="CDD" id="cd04647">
    <property type="entry name" value="LbH_MAT_like"/>
    <property type="match status" value="1"/>
</dbReference>
<dbReference type="AlphaFoldDB" id="A0A840RJY6"/>
<dbReference type="GO" id="GO:0008374">
    <property type="term" value="F:O-acyltransferase activity"/>
    <property type="evidence" value="ECO:0007669"/>
    <property type="project" value="TreeGrafter"/>
</dbReference>
<evidence type="ECO:0000256" key="2">
    <source>
        <dbReference type="ARBA" id="ARBA00022679"/>
    </source>
</evidence>
<evidence type="ECO:0000256" key="1">
    <source>
        <dbReference type="ARBA" id="ARBA00007274"/>
    </source>
</evidence>
<comment type="similarity">
    <text evidence="1">Belongs to the transferase hexapeptide repeat family.</text>
</comment>
<feature type="transmembrane region" description="Helical" evidence="3">
    <location>
        <begin position="27"/>
        <end position="47"/>
    </location>
</feature>
<keyword evidence="5" id="KW-1185">Reference proteome</keyword>
<dbReference type="Pfam" id="PF00132">
    <property type="entry name" value="Hexapep"/>
    <property type="match status" value="1"/>
</dbReference>
<reference evidence="4 5" key="1">
    <citation type="submission" date="2020-08" db="EMBL/GenBank/DDBJ databases">
        <title>Genomic Encyclopedia of Type Strains, Phase IV (KMG-IV): sequencing the most valuable type-strain genomes for metagenomic binning, comparative biology and taxonomic classification.</title>
        <authorList>
            <person name="Goeker M."/>
        </authorList>
    </citation>
    <scope>NUCLEOTIDE SEQUENCE [LARGE SCALE GENOMIC DNA]</scope>
    <source>
        <strain evidence="4 5">DSM 18233</strain>
    </source>
</reference>
<name>A0A840RJY6_9NEIS</name>
<dbReference type="Gene3D" id="2.160.10.10">
    <property type="entry name" value="Hexapeptide repeat proteins"/>
    <property type="match status" value="1"/>
</dbReference>